<dbReference type="PROSITE" id="PS50215">
    <property type="entry name" value="ADAM_MEPRO"/>
    <property type="match status" value="1"/>
</dbReference>
<dbReference type="InterPro" id="IPR006586">
    <property type="entry name" value="ADAM_Cys-rich"/>
</dbReference>
<dbReference type="PANTHER" id="PTHR11905:SF158">
    <property type="entry name" value="DISINTEGRIN AND METALLOPROTEINASE DOMAIN-CONTAINING PROTEIN 18"/>
    <property type="match status" value="1"/>
</dbReference>
<reference evidence="6" key="1">
    <citation type="submission" date="2025-08" db="UniProtKB">
        <authorList>
            <consortium name="Ensembl"/>
        </authorList>
    </citation>
    <scope>IDENTIFICATION</scope>
</reference>
<dbReference type="Pfam" id="PF00200">
    <property type="entry name" value="Disintegrin"/>
    <property type="match status" value="1"/>
</dbReference>
<dbReference type="InterPro" id="IPR034027">
    <property type="entry name" value="Reprolysin_adamalysin"/>
</dbReference>
<name>A0A8B9J2S9_9PSIT</name>
<keyword evidence="1 2" id="KW-1015">Disulfide bond</keyword>
<protein>
    <submittedName>
        <fullName evidence="6">Uncharacterized protein</fullName>
    </submittedName>
</protein>
<dbReference type="GO" id="GO:0008584">
    <property type="term" value="P:male gonad development"/>
    <property type="evidence" value="ECO:0007669"/>
    <property type="project" value="TreeGrafter"/>
</dbReference>
<dbReference type="GO" id="GO:0005886">
    <property type="term" value="C:plasma membrane"/>
    <property type="evidence" value="ECO:0007669"/>
    <property type="project" value="TreeGrafter"/>
</dbReference>
<evidence type="ECO:0000256" key="1">
    <source>
        <dbReference type="ARBA" id="ARBA00023157"/>
    </source>
</evidence>
<dbReference type="SUPFAM" id="SSF55486">
    <property type="entry name" value="Metalloproteases ('zincins'), catalytic domain"/>
    <property type="match status" value="1"/>
</dbReference>
<reference evidence="6" key="2">
    <citation type="submission" date="2025-09" db="UniProtKB">
        <authorList>
            <consortium name="Ensembl"/>
        </authorList>
    </citation>
    <scope>IDENTIFICATION</scope>
</reference>
<organism evidence="6 7">
    <name type="scientific">Amazona collaria</name>
    <name type="common">yellow-billed parrot</name>
    <dbReference type="NCBI Taxonomy" id="241587"/>
    <lineage>
        <taxon>Eukaryota</taxon>
        <taxon>Metazoa</taxon>
        <taxon>Chordata</taxon>
        <taxon>Craniata</taxon>
        <taxon>Vertebrata</taxon>
        <taxon>Euteleostomi</taxon>
        <taxon>Archelosauria</taxon>
        <taxon>Archosauria</taxon>
        <taxon>Dinosauria</taxon>
        <taxon>Saurischia</taxon>
        <taxon>Theropoda</taxon>
        <taxon>Coelurosauria</taxon>
        <taxon>Aves</taxon>
        <taxon>Neognathae</taxon>
        <taxon>Neoaves</taxon>
        <taxon>Telluraves</taxon>
        <taxon>Australaves</taxon>
        <taxon>Psittaciformes</taxon>
        <taxon>Psittacidae</taxon>
        <taxon>Amazona</taxon>
    </lineage>
</organism>
<keyword evidence="7" id="KW-1185">Reference proteome</keyword>
<dbReference type="FunFam" id="4.10.70.10:FF:000003">
    <property type="entry name" value="Disintegrin and metalloproteinase domain-containing protein 17"/>
    <property type="match status" value="1"/>
</dbReference>
<dbReference type="InterPro" id="IPR001590">
    <property type="entry name" value="Peptidase_M12B"/>
</dbReference>
<dbReference type="Gene3D" id="4.10.70.10">
    <property type="entry name" value="Disintegrin domain"/>
    <property type="match status" value="1"/>
</dbReference>
<dbReference type="InterPro" id="IPR001762">
    <property type="entry name" value="Disintegrin_dom"/>
</dbReference>
<feature type="region of interest" description="Disordered" evidence="3">
    <location>
        <begin position="710"/>
        <end position="730"/>
    </location>
</feature>
<sequence length="730" mass="77409">MLILPFSALLQAKDAVSYVLSIEGRPYTIRLHPHCYYRGYIGGFPNSAVTLSTCSGLRGLLQFENISYGIEPLGYSPAFEHFVYRVRDGKAAGSLLKGVKIHGLHLHDGMLVVIIPVMNNALAAPIALKERYPSRRLLCFQVFSPLNVTIVLTSMELWAQGNKVSTAGEAEDLLQQFLQWAKSHLALQPYDTASLLQATFMGTAALGKACQRDAAGIAAVYQEATTLESFSALLAQLLGRSLGIGYDESPQCHCPGHICIMSPKALGVKAFSTCSIRDFEAFLRHGGGTCLFSRPRLTGPSSRRAAVCGNGIVEPGEQCDCGAAEACMKDKCCTAGCRFKPGVKCSSGLCCDDCQVPAGTLLGMLLGQRCDLAEFCTGASAPCPPDLYVQDGHGCEQGTGYCYKGRCQSPDLQCQQIYGKGSRNAPVACYEELNSQRDRFGHCGLQPRQGFKSCAWRNLRCGKLICTYPHRNPFPTDVAAVAYVYVRGQLCVSLDYLHTGARPDPVLVPPGTKCGSGKVCVNNTCHPHSVLGYDCDSKVKCHGHGVSHRAENVMVCLVDGRGGKKEAGMKEQSIEGSGAGVGASVGQCHCYPGWKPPDCLQRGSRLGGSIDSSLQLSNGGQYHGEVMGTGLGSLLRAGRRALVPFCCPTRSVPGAGDGGCDHGMAGAGLLPPPAPPGRGHLPRDPVVGAGLVQTTAPELRWVRCPERMWHSAPRGGGGGGGARGGGGVLR</sequence>
<dbReference type="GO" id="GO:0004222">
    <property type="term" value="F:metalloendopeptidase activity"/>
    <property type="evidence" value="ECO:0007669"/>
    <property type="project" value="InterPro"/>
</dbReference>
<feature type="domain" description="Disintegrin" evidence="4">
    <location>
        <begin position="305"/>
        <end position="391"/>
    </location>
</feature>
<dbReference type="GO" id="GO:0007339">
    <property type="term" value="P:binding of sperm to zona pellucida"/>
    <property type="evidence" value="ECO:0007669"/>
    <property type="project" value="TreeGrafter"/>
</dbReference>
<feature type="domain" description="Peptidase M12B" evidence="5">
    <location>
        <begin position="142"/>
        <end position="295"/>
    </location>
</feature>
<dbReference type="SMART" id="SM00608">
    <property type="entry name" value="ACR"/>
    <property type="match status" value="1"/>
</dbReference>
<dbReference type="GO" id="GO:0006508">
    <property type="term" value="P:proteolysis"/>
    <property type="evidence" value="ECO:0007669"/>
    <property type="project" value="InterPro"/>
</dbReference>
<dbReference type="Pfam" id="PF08516">
    <property type="entry name" value="ADAM_CR"/>
    <property type="match status" value="1"/>
</dbReference>
<dbReference type="SUPFAM" id="SSF57552">
    <property type="entry name" value="Blood coagulation inhibitor (disintegrin)"/>
    <property type="match status" value="1"/>
</dbReference>
<dbReference type="Ensembl" id="ENSACOT00000025301.1">
    <property type="protein sequence ID" value="ENSACOP00000024462.1"/>
    <property type="gene ID" value="ENSACOG00000016433.1"/>
</dbReference>
<comment type="caution">
    <text evidence="2">Lacks conserved residue(s) required for the propagation of feature annotation.</text>
</comment>
<dbReference type="InterPro" id="IPR036436">
    <property type="entry name" value="Disintegrin_dom_sf"/>
</dbReference>
<dbReference type="SMART" id="SM00050">
    <property type="entry name" value="DISIN"/>
    <property type="match status" value="1"/>
</dbReference>
<dbReference type="PROSITE" id="PS50214">
    <property type="entry name" value="DISINTEGRIN_2"/>
    <property type="match status" value="1"/>
</dbReference>
<feature type="disulfide bond" evidence="2">
    <location>
        <begin position="254"/>
        <end position="259"/>
    </location>
</feature>
<accession>A0A8B9J2S9</accession>
<dbReference type="AlphaFoldDB" id="A0A8B9J2S9"/>
<proteinExistence type="predicted"/>
<dbReference type="InterPro" id="IPR024079">
    <property type="entry name" value="MetalloPept_cat_dom_sf"/>
</dbReference>
<feature type="disulfide bond" evidence="2">
    <location>
        <begin position="210"/>
        <end position="290"/>
    </location>
</feature>
<dbReference type="Gene3D" id="3.40.390.10">
    <property type="entry name" value="Collagenase (Catalytic Domain)"/>
    <property type="match status" value="1"/>
</dbReference>
<evidence type="ECO:0000259" key="5">
    <source>
        <dbReference type="PROSITE" id="PS50215"/>
    </source>
</evidence>
<evidence type="ECO:0000256" key="3">
    <source>
        <dbReference type="SAM" id="MobiDB-lite"/>
    </source>
</evidence>
<evidence type="ECO:0000313" key="7">
    <source>
        <dbReference type="Proteomes" id="UP000694522"/>
    </source>
</evidence>
<evidence type="ECO:0000313" key="6">
    <source>
        <dbReference type="Ensembl" id="ENSACOP00000024462.1"/>
    </source>
</evidence>
<evidence type="ECO:0000256" key="2">
    <source>
        <dbReference type="PROSITE-ProRule" id="PRU00276"/>
    </source>
</evidence>
<dbReference type="Pfam" id="PF01421">
    <property type="entry name" value="Reprolysin"/>
    <property type="match status" value="1"/>
</dbReference>
<dbReference type="PANTHER" id="PTHR11905">
    <property type="entry name" value="ADAM A DISINTEGRIN AND METALLOPROTEASE DOMAIN"/>
    <property type="match status" value="1"/>
</dbReference>
<dbReference type="GO" id="GO:0007155">
    <property type="term" value="P:cell adhesion"/>
    <property type="evidence" value="ECO:0007669"/>
    <property type="project" value="TreeGrafter"/>
</dbReference>
<dbReference type="CDD" id="cd04269">
    <property type="entry name" value="ZnMc_adamalysin_II_like"/>
    <property type="match status" value="1"/>
</dbReference>
<feature type="compositionally biased region" description="Gly residues" evidence="3">
    <location>
        <begin position="714"/>
        <end position="730"/>
    </location>
</feature>
<evidence type="ECO:0000259" key="4">
    <source>
        <dbReference type="PROSITE" id="PS50214"/>
    </source>
</evidence>
<dbReference type="Proteomes" id="UP000694522">
    <property type="component" value="Unplaced"/>
</dbReference>